<feature type="chain" id="PRO_5047066062" evidence="1">
    <location>
        <begin position="21"/>
        <end position="608"/>
    </location>
</feature>
<evidence type="ECO:0000256" key="1">
    <source>
        <dbReference type="SAM" id="SignalP"/>
    </source>
</evidence>
<sequence length="608" mass="67007">MKTISLYIFFFLIISGTAFAQVDRSQYPEPGPAPTINIGDAETFTLPNGLKVFVVENHKLPRVTFSLVLDRDPILEGEKAGYIGMVGDLMMAGTEELSKEQLDEAIDQIGARIYVSSSSASASSLTKHQDRLLELFSAVLFKPSFPQDELDKIKKQTISGLAAAKDDPNAIASVVESAVMYGKDHPYGEAATEETVASVEVADIKNYYNTYFKPNIGYLAIVGDITKGDAEKLVKKYFSSWEKGEVPTHEWETVKGPASNQVILVDRPSSVQSLISVSYPIEMQHNDPNRIPASLMSYVLGGGSSSRLFLNLREDKGYTYGAYSSLSPDEIVGSFSANASVRTEVTDSAAYQFFYELDRLADKTITEEELNAAKAYLTGSFGRSLESPSTIASFALNTEIYDLPKDYYKNYLKNLDAVSVSKANDITSKYIRPDNAYLIIVGNVAEFEDQMAQFGEVKRYTKEGYPEEKKAVNADVTAEGVVADYIESIGGSEKLQSVKSLRQTGEAEFQGMMISQEAVVDKDRKMLVQRTMMGGQEVSKVKTTQEKTIASAMGQEHEMPAEMHAAMKNSLLIFPELSYKERGVKLTLDGITQINGKDAYKLSLKTDL</sequence>
<dbReference type="InterPro" id="IPR011249">
    <property type="entry name" value="Metalloenz_LuxS/M16"/>
</dbReference>
<dbReference type="Gene3D" id="3.30.830.10">
    <property type="entry name" value="Metalloenzyme, LuxS/M16 peptidase-like"/>
    <property type="match status" value="2"/>
</dbReference>
<dbReference type="Proteomes" id="UP001580928">
    <property type="component" value="Unassembled WGS sequence"/>
</dbReference>
<keyword evidence="4" id="KW-1185">Reference proteome</keyword>
<organism evidence="3 4">
    <name type="scientific">Albibacterium profundi</name>
    <dbReference type="NCBI Taxonomy" id="3134906"/>
    <lineage>
        <taxon>Bacteria</taxon>
        <taxon>Pseudomonadati</taxon>
        <taxon>Bacteroidota</taxon>
        <taxon>Sphingobacteriia</taxon>
        <taxon>Sphingobacteriales</taxon>
        <taxon>Sphingobacteriaceae</taxon>
        <taxon>Albibacterium</taxon>
    </lineage>
</organism>
<dbReference type="InterPro" id="IPR050361">
    <property type="entry name" value="MPP/UQCRC_Complex"/>
</dbReference>
<reference evidence="3 4" key="1">
    <citation type="submission" date="2024-04" db="EMBL/GenBank/DDBJ databases">
        <title>Albibacterium profundi sp. nov., isolated from sediment of the Challenger Deep of Mariana Trench.</title>
        <authorList>
            <person name="Wang Y."/>
        </authorList>
    </citation>
    <scope>NUCLEOTIDE SEQUENCE [LARGE SCALE GENOMIC DNA]</scope>
    <source>
        <strain evidence="3 4">RHL897</strain>
    </source>
</reference>
<protein>
    <submittedName>
        <fullName evidence="3">Pitrilysin family protein</fullName>
    </submittedName>
</protein>
<evidence type="ECO:0000313" key="3">
    <source>
        <dbReference type="EMBL" id="MFB5945868.1"/>
    </source>
</evidence>
<dbReference type="SUPFAM" id="SSF63411">
    <property type="entry name" value="LuxS/MPP-like metallohydrolase"/>
    <property type="match status" value="2"/>
</dbReference>
<proteinExistence type="predicted"/>
<dbReference type="RefSeq" id="WP_375557399.1">
    <property type="nucleotide sequence ID" value="NZ_JBBVGT010000002.1"/>
</dbReference>
<name>A0ABV5CE86_9SPHI</name>
<keyword evidence="1" id="KW-0732">Signal</keyword>
<dbReference type="PANTHER" id="PTHR11851">
    <property type="entry name" value="METALLOPROTEASE"/>
    <property type="match status" value="1"/>
</dbReference>
<dbReference type="EMBL" id="JBBVGT010000002">
    <property type="protein sequence ID" value="MFB5945868.1"/>
    <property type="molecule type" value="Genomic_DNA"/>
</dbReference>
<comment type="caution">
    <text evidence="3">The sequence shown here is derived from an EMBL/GenBank/DDBJ whole genome shotgun (WGS) entry which is preliminary data.</text>
</comment>
<feature type="signal peptide" evidence="1">
    <location>
        <begin position="1"/>
        <end position="20"/>
    </location>
</feature>
<feature type="domain" description="Peptidase M16 C-terminal" evidence="2">
    <location>
        <begin position="199"/>
        <end position="376"/>
    </location>
</feature>
<accession>A0ABV5CE86</accession>
<evidence type="ECO:0000313" key="4">
    <source>
        <dbReference type="Proteomes" id="UP001580928"/>
    </source>
</evidence>
<evidence type="ECO:0000259" key="2">
    <source>
        <dbReference type="Pfam" id="PF05193"/>
    </source>
</evidence>
<dbReference type="InterPro" id="IPR007863">
    <property type="entry name" value="Peptidase_M16_C"/>
</dbReference>
<gene>
    <name evidence="3" type="ORF">WKR92_08475</name>
</gene>
<dbReference type="Pfam" id="PF05193">
    <property type="entry name" value="Peptidase_M16_C"/>
    <property type="match status" value="1"/>
</dbReference>